<feature type="non-terminal residue" evidence="1">
    <location>
        <position position="1"/>
    </location>
</feature>
<dbReference type="InterPro" id="IPR017959">
    <property type="entry name" value="Asn/Gln-tRNA_amidoTrfase_suB/E"/>
</dbReference>
<dbReference type="EMBL" id="BLLF01001391">
    <property type="protein sequence ID" value="GFH19009.1"/>
    <property type="molecule type" value="Genomic_DNA"/>
</dbReference>
<evidence type="ECO:0000313" key="1">
    <source>
        <dbReference type="EMBL" id="GFH19009.1"/>
    </source>
</evidence>
<dbReference type="Proteomes" id="UP000485058">
    <property type="component" value="Unassembled WGS sequence"/>
</dbReference>
<dbReference type="GO" id="GO:0070681">
    <property type="term" value="P:glutaminyl-tRNAGln biosynthesis via transamidation"/>
    <property type="evidence" value="ECO:0007669"/>
    <property type="project" value="TreeGrafter"/>
</dbReference>
<organism evidence="1 2">
    <name type="scientific">Haematococcus lacustris</name>
    <name type="common">Green alga</name>
    <name type="synonym">Haematococcus pluvialis</name>
    <dbReference type="NCBI Taxonomy" id="44745"/>
    <lineage>
        <taxon>Eukaryota</taxon>
        <taxon>Viridiplantae</taxon>
        <taxon>Chlorophyta</taxon>
        <taxon>core chlorophytes</taxon>
        <taxon>Chlorophyceae</taxon>
        <taxon>CS clade</taxon>
        <taxon>Chlamydomonadales</taxon>
        <taxon>Haematococcaceae</taxon>
        <taxon>Haematococcus</taxon>
    </lineage>
</organism>
<keyword evidence="1" id="KW-0808">Transferase</keyword>
<reference evidence="1 2" key="1">
    <citation type="submission" date="2020-02" db="EMBL/GenBank/DDBJ databases">
        <title>Draft genome sequence of Haematococcus lacustris strain NIES-144.</title>
        <authorList>
            <person name="Morimoto D."/>
            <person name="Nakagawa S."/>
            <person name="Yoshida T."/>
            <person name="Sawayama S."/>
        </authorList>
    </citation>
    <scope>NUCLEOTIDE SEQUENCE [LARGE SCALE GENOMIC DNA]</scope>
    <source>
        <strain evidence="1 2">NIES-144</strain>
    </source>
</reference>
<dbReference type="PANTHER" id="PTHR11659">
    <property type="entry name" value="GLUTAMYL-TRNA GLN AMIDOTRANSFERASE SUBUNIT B MITOCHONDRIAL AND PROKARYOTIC PET112-RELATED"/>
    <property type="match status" value="1"/>
</dbReference>
<accession>A0A699ZHR3</accession>
<evidence type="ECO:0000313" key="2">
    <source>
        <dbReference type="Proteomes" id="UP000485058"/>
    </source>
</evidence>
<gene>
    <name evidence="1" type="ORF">HaLaN_15894</name>
</gene>
<dbReference type="PANTHER" id="PTHR11659:SF0">
    <property type="entry name" value="GLUTAMYL-TRNA(GLN) AMIDOTRANSFERASE SUBUNIT B, MITOCHONDRIAL"/>
    <property type="match status" value="1"/>
</dbReference>
<sequence length="81" mass="9007">RYFPEPDLPPLVVSDELLREVQASMPELPAARRRRYSLLGLPMPDVLQLAEEPVIARMFDGVLVGSRACPTLPNPDANPKL</sequence>
<name>A0A699ZHR3_HAELA</name>
<comment type="caution">
    <text evidence="1">The sequence shown here is derived from an EMBL/GenBank/DDBJ whole genome shotgun (WGS) entry which is preliminary data.</text>
</comment>
<dbReference type="AlphaFoldDB" id="A0A699ZHR3"/>
<protein>
    <submittedName>
        <fullName evidence="1">Glutamyl-tRNA(Gln) amidotransferase subunit B, chloroplastic/mitochondrial</fullName>
    </submittedName>
</protein>
<proteinExistence type="predicted"/>
<dbReference type="GO" id="GO:0016740">
    <property type="term" value="F:transferase activity"/>
    <property type="evidence" value="ECO:0007669"/>
    <property type="project" value="UniProtKB-KW"/>
</dbReference>
<dbReference type="GO" id="GO:0050567">
    <property type="term" value="F:glutaminyl-tRNA synthase (glutamine-hydrolyzing) activity"/>
    <property type="evidence" value="ECO:0007669"/>
    <property type="project" value="TreeGrafter"/>
</dbReference>
<keyword evidence="2" id="KW-1185">Reference proteome</keyword>